<dbReference type="InterPro" id="IPR012810">
    <property type="entry name" value="TreS/a-amylase_N"/>
</dbReference>
<dbReference type="NCBIfam" id="TIGR02456">
    <property type="entry name" value="treS_nterm"/>
    <property type="match status" value="1"/>
</dbReference>
<evidence type="ECO:0000256" key="3">
    <source>
        <dbReference type="ARBA" id="ARBA00006219"/>
    </source>
</evidence>
<evidence type="ECO:0000256" key="2">
    <source>
        <dbReference type="ARBA" id="ARBA00005496"/>
    </source>
</evidence>
<dbReference type="InterPro" id="IPR006047">
    <property type="entry name" value="GH13_cat_dom"/>
</dbReference>
<dbReference type="InterPro" id="IPR040999">
    <property type="entry name" value="Mak_N_cap"/>
</dbReference>
<evidence type="ECO:0000256" key="14">
    <source>
        <dbReference type="ARBA" id="ARBA00031378"/>
    </source>
</evidence>
<evidence type="ECO:0000256" key="8">
    <source>
        <dbReference type="ARBA" id="ARBA00022723"/>
    </source>
</evidence>
<dbReference type="InterPro" id="IPR032091">
    <property type="entry name" value="Malt_amylase-like_C"/>
</dbReference>
<dbReference type="PANTHER" id="PTHR10357:SF219">
    <property type="entry name" value="MALTOSE ALPHA-D-GLUCOSYLTRANSFERASE"/>
    <property type="match status" value="1"/>
</dbReference>
<dbReference type="CDD" id="cd11334">
    <property type="entry name" value="AmyAc_TreS"/>
    <property type="match status" value="1"/>
</dbReference>
<comment type="catalytic activity">
    <reaction evidence="1">
        <text>D-maltose = alpha,alpha-trehalose</text>
        <dbReference type="Rhea" id="RHEA:15145"/>
        <dbReference type="ChEBI" id="CHEBI:16551"/>
        <dbReference type="ChEBI" id="CHEBI:17306"/>
        <dbReference type="EC" id="5.4.99.16"/>
    </reaction>
</comment>
<keyword evidence="18" id="KW-1185">Reference proteome</keyword>
<evidence type="ECO:0000256" key="11">
    <source>
        <dbReference type="ARBA" id="ARBA00022840"/>
    </source>
</evidence>
<evidence type="ECO:0000256" key="4">
    <source>
        <dbReference type="ARBA" id="ARBA00011962"/>
    </source>
</evidence>
<dbReference type="SUPFAM" id="SSF51445">
    <property type="entry name" value="(Trans)glycosidases"/>
    <property type="match status" value="1"/>
</dbReference>
<dbReference type="SUPFAM" id="SSF56112">
    <property type="entry name" value="Protein kinase-like (PK-like)"/>
    <property type="match status" value="1"/>
</dbReference>
<proteinExistence type="inferred from homology"/>
<protein>
    <recommendedName>
        <fullName evidence="6">Maltokinase</fullName>
        <ecNumber evidence="4">2.7.1.175</ecNumber>
        <ecNumber evidence="5">5.4.99.16</ecNumber>
    </recommendedName>
    <alternativeName>
        <fullName evidence="14">Maltose alpha-D-glucosyltransferase</fullName>
    </alternativeName>
    <alternativeName>
        <fullName evidence="13">Maltose-1-phosphate synthase</fullName>
    </alternativeName>
</protein>
<dbReference type="SMART" id="SM00642">
    <property type="entry name" value="Aamy"/>
    <property type="match status" value="1"/>
</dbReference>
<evidence type="ECO:0000256" key="7">
    <source>
        <dbReference type="ARBA" id="ARBA00022679"/>
    </source>
</evidence>
<evidence type="ECO:0000256" key="10">
    <source>
        <dbReference type="ARBA" id="ARBA00022837"/>
    </source>
</evidence>
<comment type="similarity">
    <text evidence="2">Belongs to the glycosyl hydrolase 13 family. TreS subfamily.</text>
</comment>
<evidence type="ECO:0000256" key="9">
    <source>
        <dbReference type="ARBA" id="ARBA00022741"/>
    </source>
</evidence>
<evidence type="ECO:0000256" key="13">
    <source>
        <dbReference type="ARBA" id="ARBA00031251"/>
    </source>
</evidence>
<keyword evidence="10" id="KW-0106">Calcium</keyword>
<evidence type="ECO:0000259" key="16">
    <source>
        <dbReference type="SMART" id="SM00642"/>
    </source>
</evidence>
<dbReference type="Pfam" id="PF16657">
    <property type="entry name" value="Malt_amylase_C"/>
    <property type="match status" value="1"/>
</dbReference>
<evidence type="ECO:0000256" key="6">
    <source>
        <dbReference type="ARBA" id="ARBA00013882"/>
    </source>
</evidence>
<keyword evidence="12 17" id="KW-0413">Isomerase</keyword>
<name>A0ABZ2MC93_9BACT</name>
<dbReference type="Gene3D" id="3.90.1200.10">
    <property type="match status" value="1"/>
</dbReference>
<dbReference type="Pfam" id="PF18085">
    <property type="entry name" value="Mak_N_cap"/>
    <property type="match status" value="1"/>
</dbReference>
<evidence type="ECO:0000313" key="17">
    <source>
        <dbReference type="EMBL" id="WXB20137.1"/>
    </source>
</evidence>
<evidence type="ECO:0000256" key="12">
    <source>
        <dbReference type="ARBA" id="ARBA00023235"/>
    </source>
</evidence>
<keyword evidence="7" id="KW-0808">Transferase</keyword>
<dbReference type="InterPro" id="IPR013780">
    <property type="entry name" value="Glyco_hydro_b"/>
</dbReference>
<evidence type="ECO:0000256" key="15">
    <source>
        <dbReference type="ARBA" id="ARBA00049067"/>
    </source>
</evidence>
<evidence type="ECO:0000256" key="5">
    <source>
        <dbReference type="ARBA" id="ARBA00012619"/>
    </source>
</evidence>
<keyword evidence="9" id="KW-0547">Nucleotide-binding</keyword>
<evidence type="ECO:0000313" key="18">
    <source>
        <dbReference type="Proteomes" id="UP001370348"/>
    </source>
</evidence>
<dbReference type="InterPro" id="IPR011009">
    <property type="entry name" value="Kinase-like_dom_sf"/>
</dbReference>
<dbReference type="Gene3D" id="2.60.40.1180">
    <property type="entry name" value="Golgi alpha-mannosidase II"/>
    <property type="match status" value="1"/>
</dbReference>
<dbReference type="InterPro" id="IPR017853">
    <property type="entry name" value="GH"/>
</dbReference>
<sequence length="1109" mass="126794">MSAKSKARNGSDRPQAVDPQWYKDAVIYEVRTRSFYDSNGDGIGDLAGLTEKLDYLQDLGVTALWLLPICASPGRDDGYDISDYFEVHPDVGTIADFQHFVEEAHKRGLHIITELVLNHTSDQHAWFQRARKAAPGSVERDFYVWSETPQRYQEARIIFKDFEPSNWTWDPVAKAYYWHRFFAHQPDLNFENPAVQEALFQVVDFWLGMGVDGVRLDAVPYLYEAEGTNCENLPQTHAFLKKLRRHIDSKFEARMLLAEANQWPEDAAAYFGDGDECHMNFHFPIMPRMFMSIHMEDRFPIIDILAQTPQLHASCQWAMFLRNHDELTLEMVTDEERDYMYRAYAHDSAMRINLGIRRRLAPLVGNDRRKMELLNGLLFSLPGTPVLYYGDEMGMGDNVYLGDRNGVRTPMQWSMDRNAGFSRANPQKLILPIIIDPEYHYESLNVEAQQNNPNSLLWWTKRLIALRKRFFAFGRGTIDFLSPENPRVLAFFREYGEETILVVANLSRFVQYVELDLSRYRGAVPVELFGRTKFPAVGDNPYMLTLGGYDFYWFSLERTKTDVHEVRMSLYEIPQLESLTLEEMFEREPDALEEVLLGFLETRPWYGGRGRIISSCQLTERLVLQGGVGIVFLRIEYAEGDPETYVLPIATWADALSNTADARVPHHAVIANMRLSSSEGVRTLLVDALEAPQPARALVEAIAKGERKKGRLGEITASFTEPGIDVGEPRAVTLESLNATLKFADRFVLKFSRRLEEGVSPEIEVGRFIGARASELVPRVAGDLEYRAGRAERTTLAVVQHFVQHEGTMWTHAREELRRYYERALTKGRELAPPAAPTRPLLQMAFESPPLEVGDLIGAYKDVGALLGQRTAELHLTLASAPDDPAFAPEPFSSFDRRSVYQSLRNLTGTVLRTMRAEISQLTMSQAETARTILAHESDILKRFEPLLSRKLTSLRLRCHGDYHLEQVLNTGRDVVILDFEGERSRALAERRRKRTPLRDVASMVHSFHHAAFTTLFDVTMVREADRALVFPWAIQWYTWISATFMRAYLEHTAAASFLHADIEEVALLLDVFMLSKALHEFEAELKRPEKRVDIVLHEIAQLLSVQAP</sequence>
<keyword evidence="8" id="KW-0479">Metal-binding</keyword>
<dbReference type="Gene3D" id="3.90.400.10">
    <property type="entry name" value="Oligo-1,6-glucosidase, Domain 2"/>
    <property type="match status" value="1"/>
</dbReference>
<dbReference type="EMBL" id="CP089984">
    <property type="protein sequence ID" value="WXB20137.1"/>
    <property type="molecule type" value="Genomic_DNA"/>
</dbReference>
<reference evidence="17 18" key="1">
    <citation type="submission" date="2021-12" db="EMBL/GenBank/DDBJ databases">
        <title>Discovery of the Pendulisporaceae a myxobacterial family with distinct sporulation behavior and unique specialized metabolism.</title>
        <authorList>
            <person name="Garcia R."/>
            <person name="Popoff A."/>
            <person name="Bader C.D."/>
            <person name="Loehr J."/>
            <person name="Walesch S."/>
            <person name="Walt C."/>
            <person name="Boldt J."/>
            <person name="Bunk B."/>
            <person name="Haeckl F.J.F.P.J."/>
            <person name="Gunesch A.P."/>
            <person name="Birkelbach J."/>
            <person name="Nuebel U."/>
            <person name="Pietschmann T."/>
            <person name="Bach T."/>
            <person name="Mueller R."/>
        </authorList>
    </citation>
    <scope>NUCLEOTIDE SEQUENCE [LARGE SCALE GENOMIC DNA]</scope>
    <source>
        <strain evidence="17 18">MSr11954</strain>
    </source>
</reference>
<dbReference type="SUPFAM" id="SSF51011">
    <property type="entry name" value="Glycosyl hydrolase domain"/>
    <property type="match status" value="1"/>
</dbReference>
<keyword evidence="11" id="KW-0067">ATP-binding</keyword>
<comment type="catalytic activity">
    <reaction evidence="15">
        <text>D-maltose + ATP = alpha-maltose 1-phosphate + ADP + H(+)</text>
        <dbReference type="Rhea" id="RHEA:31915"/>
        <dbReference type="ChEBI" id="CHEBI:15378"/>
        <dbReference type="ChEBI" id="CHEBI:17306"/>
        <dbReference type="ChEBI" id="CHEBI:30616"/>
        <dbReference type="ChEBI" id="CHEBI:63576"/>
        <dbReference type="ChEBI" id="CHEBI:456216"/>
        <dbReference type="EC" id="2.7.1.175"/>
    </reaction>
</comment>
<dbReference type="PANTHER" id="PTHR10357">
    <property type="entry name" value="ALPHA-AMYLASE FAMILY MEMBER"/>
    <property type="match status" value="1"/>
</dbReference>
<feature type="domain" description="Glycosyl hydrolase family 13 catalytic" evidence="16">
    <location>
        <begin position="29"/>
        <end position="423"/>
    </location>
</feature>
<comment type="similarity">
    <text evidence="3">Belongs to the aminoglycoside phosphotransferase family.</text>
</comment>
<dbReference type="InterPro" id="IPR045857">
    <property type="entry name" value="O16G_dom_2"/>
</dbReference>
<dbReference type="GO" id="GO:0047471">
    <property type="term" value="F:maltose alpha-D-glucosyltransferase activity"/>
    <property type="evidence" value="ECO:0007669"/>
    <property type="project" value="UniProtKB-EC"/>
</dbReference>
<dbReference type="Proteomes" id="UP001370348">
    <property type="component" value="Chromosome"/>
</dbReference>
<accession>A0ABZ2MC93</accession>
<dbReference type="Pfam" id="PF00128">
    <property type="entry name" value="Alpha-amylase"/>
    <property type="match status" value="1"/>
</dbReference>
<dbReference type="EC" id="2.7.1.175" evidence="4"/>
<dbReference type="Gene3D" id="3.20.20.80">
    <property type="entry name" value="Glycosidases"/>
    <property type="match status" value="1"/>
</dbReference>
<evidence type="ECO:0000256" key="1">
    <source>
        <dbReference type="ARBA" id="ARBA00001595"/>
    </source>
</evidence>
<organism evidence="17 18">
    <name type="scientific">Pendulispora albinea</name>
    <dbReference type="NCBI Taxonomy" id="2741071"/>
    <lineage>
        <taxon>Bacteria</taxon>
        <taxon>Pseudomonadati</taxon>
        <taxon>Myxococcota</taxon>
        <taxon>Myxococcia</taxon>
        <taxon>Myxococcales</taxon>
        <taxon>Sorangiineae</taxon>
        <taxon>Pendulisporaceae</taxon>
        <taxon>Pendulispora</taxon>
    </lineage>
</organism>
<dbReference type="EC" id="5.4.99.16" evidence="5"/>
<gene>
    <name evidence="17" type="primary">treS</name>
    <name evidence="17" type="ORF">LZC94_23325</name>
</gene>